<dbReference type="InterPro" id="IPR036397">
    <property type="entry name" value="RNaseH_sf"/>
</dbReference>
<keyword evidence="2" id="KW-0378">Hydrolase</keyword>
<dbReference type="EMBL" id="JARBHB010000002">
    <property type="protein sequence ID" value="KAJ8894570.1"/>
    <property type="molecule type" value="Genomic_DNA"/>
</dbReference>
<evidence type="ECO:0000256" key="2">
    <source>
        <dbReference type="ARBA" id="ARBA00022801"/>
    </source>
</evidence>
<comment type="caution">
    <text evidence="4">The sequence shown here is derived from an EMBL/GenBank/DDBJ whole genome shotgun (WGS) entry which is preliminary data.</text>
</comment>
<dbReference type="PROSITE" id="PS50994">
    <property type="entry name" value="INTEGRASE"/>
    <property type="match status" value="1"/>
</dbReference>
<dbReference type="PANTHER" id="PTHR42648">
    <property type="entry name" value="TRANSPOSASE, PUTATIVE-RELATED"/>
    <property type="match status" value="1"/>
</dbReference>
<reference evidence="4 5" key="1">
    <citation type="submission" date="2023-02" db="EMBL/GenBank/DDBJ databases">
        <title>LHISI_Scaffold_Assembly.</title>
        <authorList>
            <person name="Stuart O.P."/>
            <person name="Cleave R."/>
            <person name="Magrath M.J.L."/>
            <person name="Mikheyev A.S."/>
        </authorList>
    </citation>
    <scope>NUCLEOTIDE SEQUENCE [LARGE SCALE GENOMIC DNA]</scope>
    <source>
        <strain evidence="4">Daus_M_001</strain>
        <tissue evidence="4">Leg muscle</tissue>
    </source>
</reference>
<evidence type="ECO:0000313" key="4">
    <source>
        <dbReference type="EMBL" id="KAJ8894570.1"/>
    </source>
</evidence>
<dbReference type="CDD" id="cd09272">
    <property type="entry name" value="RNase_HI_RT_Ty1"/>
    <property type="match status" value="1"/>
</dbReference>
<dbReference type="PANTHER" id="PTHR42648:SF28">
    <property type="entry name" value="TRANSPOSON-ENCODED PROTEIN WITH RIBONUCLEASE H-LIKE AND RETROVIRUS ZINC FINGER-LIKE DOMAINS"/>
    <property type="match status" value="1"/>
</dbReference>
<dbReference type="InterPro" id="IPR013103">
    <property type="entry name" value="RVT_2"/>
</dbReference>
<evidence type="ECO:0000313" key="5">
    <source>
        <dbReference type="Proteomes" id="UP001159363"/>
    </source>
</evidence>
<name>A0ABQ9ID24_9NEOP</name>
<protein>
    <recommendedName>
        <fullName evidence="3">Integrase catalytic domain-containing protein</fullName>
    </recommendedName>
</protein>
<evidence type="ECO:0000259" key="3">
    <source>
        <dbReference type="PROSITE" id="PS50994"/>
    </source>
</evidence>
<dbReference type="Pfam" id="PF07727">
    <property type="entry name" value="RVT_2"/>
    <property type="match status" value="1"/>
</dbReference>
<dbReference type="Proteomes" id="UP001159363">
    <property type="component" value="Chromosome 2"/>
</dbReference>
<dbReference type="InterPro" id="IPR001584">
    <property type="entry name" value="Integrase_cat-core"/>
</dbReference>
<keyword evidence="5" id="KW-1185">Reference proteome</keyword>
<accession>A0ABQ9ID24</accession>
<dbReference type="Gene3D" id="3.30.420.10">
    <property type="entry name" value="Ribonuclease H-like superfamily/Ribonuclease H"/>
    <property type="match status" value="1"/>
</dbReference>
<gene>
    <name evidence="4" type="ORF">PR048_007233</name>
</gene>
<evidence type="ECO:0000256" key="1">
    <source>
        <dbReference type="ARBA" id="ARBA00022723"/>
    </source>
</evidence>
<sequence>MWDGFRYFVMFLDNYTHFPVICLIKNKSDVCNTARNYIIEAESKWNSRVHKLRGDMGGKYVANKLADLGIKINYAPAETPQLNGQVERPNRSLMEKTRAILFDSGLEKELWEEALRTAMYLLNRRPSATVDTTPAELWHGKRPDLSNLKLFGSLAYAKQLKKLGKLDKRCDQLIMVEKREIKLSRDVTFVESTEVSTTNNSSQEIIANTISLVDSEETSLRLADNMEIKDKNRYKARLVACGCEQKAGFYYSERFSYVVSLNTLRFLIAYGKKENMSLKQFVIKTAFLYSNLEQDVFMLVPEGFKDEKGSVVKLKKCLYCLKQAPRDRNKRFVDFLKAHGLNQLITDKSVLVNDESNLILAIWVDDDLVISNENNKINEFMMKLQTEFEVKITHNPEIFVGLEIENAMGFINIHQETYVDQQLKTYNMDCTKHATIPAVSGTDNSEGCNGMEGVNFPYREAVDSLLYLSNTSRQDITYAVNMALRKVENPNVHDGTKNLGLSTYLNTSLIDAYSDADYAGDETSHRGTSGYVFKYMGSPVAWFTRKKPIISFSTEESEFIAASECVEEVMHYIRNSHTNLFH</sequence>
<dbReference type="SUPFAM" id="SSF53098">
    <property type="entry name" value="Ribonuclease H-like"/>
    <property type="match status" value="1"/>
</dbReference>
<organism evidence="4 5">
    <name type="scientific">Dryococelus australis</name>
    <dbReference type="NCBI Taxonomy" id="614101"/>
    <lineage>
        <taxon>Eukaryota</taxon>
        <taxon>Metazoa</taxon>
        <taxon>Ecdysozoa</taxon>
        <taxon>Arthropoda</taxon>
        <taxon>Hexapoda</taxon>
        <taxon>Insecta</taxon>
        <taxon>Pterygota</taxon>
        <taxon>Neoptera</taxon>
        <taxon>Polyneoptera</taxon>
        <taxon>Phasmatodea</taxon>
        <taxon>Verophasmatodea</taxon>
        <taxon>Anareolatae</taxon>
        <taxon>Phasmatidae</taxon>
        <taxon>Eurycanthinae</taxon>
        <taxon>Dryococelus</taxon>
    </lineage>
</organism>
<feature type="domain" description="Integrase catalytic" evidence="3">
    <location>
        <begin position="1"/>
        <end position="142"/>
    </location>
</feature>
<keyword evidence="1" id="KW-0479">Metal-binding</keyword>
<proteinExistence type="predicted"/>
<dbReference type="InterPro" id="IPR039537">
    <property type="entry name" value="Retrotran_Ty1/copia-like"/>
</dbReference>
<dbReference type="InterPro" id="IPR012337">
    <property type="entry name" value="RNaseH-like_sf"/>
</dbReference>